<dbReference type="OrthoDB" id="10266058at2759"/>
<feature type="domain" description="RRM" evidence="10">
    <location>
        <begin position="434"/>
        <end position="524"/>
    </location>
</feature>
<dbReference type="CDD" id="cd12231">
    <property type="entry name" value="RRM2_U2AF65"/>
    <property type="match status" value="1"/>
</dbReference>
<protein>
    <recommendedName>
        <fullName evidence="8">Splicing factor U2AF subunit</fullName>
    </recommendedName>
    <alternativeName>
        <fullName evidence="8">U2 snRNP auxiliary factor large subunit</fullName>
    </alternativeName>
</protein>
<keyword evidence="6 8" id="KW-0539">Nucleus</keyword>
<evidence type="ECO:0000256" key="5">
    <source>
        <dbReference type="ARBA" id="ARBA00023187"/>
    </source>
</evidence>
<evidence type="ECO:0000256" key="6">
    <source>
        <dbReference type="ARBA" id="ARBA00023242"/>
    </source>
</evidence>
<dbReference type="SUPFAM" id="SSF54928">
    <property type="entry name" value="RNA-binding domain, RBD"/>
    <property type="match status" value="2"/>
</dbReference>
<sequence length="532" mass="58570">MDPHEITSPDAEIEMSAETGTEIENEIVAIAVPDVVDRGPQPIEVHAVSRDRREERTGTWDKDRASARRDARREEEGPSRRDRGDLFDDRGGRARRDRDILGGPGRAERKKSASPPPKKKEPTPDLTDVLSVLERRRRLTQWDIKPPGYEKVTAEQAKLSGMFPLPGAPRQQPMDPSRLQAFMNQPAGAASSSTLKPSNARQAKRLFVHNIPASATADSIQQFFNLQLNGLNVVSGIDPCVSAFLSEDRKYALLDFKTAEDATVAMAFDGITMEDDDNMMTSNGTNSPDRSGLSIRRPKDYIVPAAPSEDEEAEGNVSSVVRDSPNKISVTRIPVYLTDEQVTELLTSFGELKSFVLVKDADTEQSRGIAFCEYLDPSTTEIAVEGLDNMELGEDKIRVKRASIGVQQAGGLEMNINAMSLLAGTSTGELEQSRVIQLMNMVTMEELMDGEEYEDILQDVQDECGKYGKILEIKVPRPTAGRPAPGVGKIFVKFESASSAQKAMASLAGRKFADRTVIVTPFGEEYFDVNAW</sequence>
<dbReference type="CDD" id="cd12232">
    <property type="entry name" value="RRM3_U2AF65"/>
    <property type="match status" value="1"/>
</dbReference>
<name>A0A9P4VKC6_9PEZI</name>
<dbReference type="PROSITE" id="PS50102">
    <property type="entry name" value="RRM"/>
    <property type="match status" value="3"/>
</dbReference>
<dbReference type="FunFam" id="3.30.70.330:FF:000097">
    <property type="entry name" value="U2 snRNP auxiliary factor large subunit"/>
    <property type="match status" value="1"/>
</dbReference>
<dbReference type="GO" id="GO:0005634">
    <property type="term" value="C:nucleus"/>
    <property type="evidence" value="ECO:0007669"/>
    <property type="project" value="UniProtKB-SubCell"/>
</dbReference>
<dbReference type="SMART" id="SM00361">
    <property type="entry name" value="RRM_1"/>
    <property type="match status" value="1"/>
</dbReference>
<evidence type="ECO:0000256" key="7">
    <source>
        <dbReference type="PROSITE-ProRule" id="PRU00176"/>
    </source>
</evidence>
<keyword evidence="4 7" id="KW-0694">RNA-binding</keyword>
<feature type="domain" description="RRM" evidence="10">
    <location>
        <begin position="326"/>
        <end position="404"/>
    </location>
</feature>
<feature type="compositionally biased region" description="Acidic residues" evidence="9">
    <location>
        <begin position="11"/>
        <end position="25"/>
    </location>
</feature>
<dbReference type="GO" id="GO:0006397">
    <property type="term" value="P:mRNA processing"/>
    <property type="evidence" value="ECO:0007669"/>
    <property type="project" value="UniProtKB-KW"/>
</dbReference>
<feature type="compositionally biased region" description="Basic and acidic residues" evidence="9">
    <location>
        <begin position="47"/>
        <end position="111"/>
    </location>
</feature>
<keyword evidence="2 8" id="KW-0507">mRNA processing</keyword>
<evidence type="ECO:0000256" key="4">
    <source>
        <dbReference type="ARBA" id="ARBA00022884"/>
    </source>
</evidence>
<dbReference type="InterPro" id="IPR035979">
    <property type="entry name" value="RBD_domain_sf"/>
</dbReference>
<reference evidence="11" key="1">
    <citation type="journal article" date="2020" name="Stud. Mycol.">
        <title>101 Dothideomycetes genomes: a test case for predicting lifestyles and emergence of pathogens.</title>
        <authorList>
            <person name="Haridas S."/>
            <person name="Albert R."/>
            <person name="Binder M."/>
            <person name="Bloem J."/>
            <person name="Labutti K."/>
            <person name="Salamov A."/>
            <person name="Andreopoulos B."/>
            <person name="Baker S."/>
            <person name="Barry K."/>
            <person name="Bills G."/>
            <person name="Bluhm B."/>
            <person name="Cannon C."/>
            <person name="Castanera R."/>
            <person name="Culley D."/>
            <person name="Daum C."/>
            <person name="Ezra D."/>
            <person name="Gonzalez J."/>
            <person name="Henrissat B."/>
            <person name="Kuo A."/>
            <person name="Liang C."/>
            <person name="Lipzen A."/>
            <person name="Lutzoni F."/>
            <person name="Magnuson J."/>
            <person name="Mondo S."/>
            <person name="Nolan M."/>
            <person name="Ohm R."/>
            <person name="Pangilinan J."/>
            <person name="Park H.-J."/>
            <person name="Ramirez L."/>
            <person name="Alfaro M."/>
            <person name="Sun H."/>
            <person name="Tritt A."/>
            <person name="Yoshinaga Y."/>
            <person name="Zwiers L.-H."/>
            <person name="Turgeon B."/>
            <person name="Goodwin S."/>
            <person name="Spatafora J."/>
            <person name="Crous P."/>
            <person name="Grigoriev I."/>
        </authorList>
    </citation>
    <scope>NUCLEOTIDE SEQUENCE</scope>
    <source>
        <strain evidence="11">CBS 101060</strain>
    </source>
</reference>
<evidence type="ECO:0000313" key="11">
    <source>
        <dbReference type="EMBL" id="KAF2836231.1"/>
    </source>
</evidence>
<dbReference type="Pfam" id="PF00076">
    <property type="entry name" value="RRM_1"/>
    <property type="match status" value="2"/>
</dbReference>
<evidence type="ECO:0000313" key="12">
    <source>
        <dbReference type="Proteomes" id="UP000799429"/>
    </source>
</evidence>
<dbReference type="SMART" id="SM00360">
    <property type="entry name" value="RRM"/>
    <property type="match status" value="3"/>
</dbReference>
<dbReference type="Gene3D" id="3.30.70.330">
    <property type="match status" value="3"/>
</dbReference>
<organism evidence="11 12">
    <name type="scientific">Patellaria atrata CBS 101060</name>
    <dbReference type="NCBI Taxonomy" id="1346257"/>
    <lineage>
        <taxon>Eukaryota</taxon>
        <taxon>Fungi</taxon>
        <taxon>Dikarya</taxon>
        <taxon>Ascomycota</taxon>
        <taxon>Pezizomycotina</taxon>
        <taxon>Dothideomycetes</taxon>
        <taxon>Dothideomycetes incertae sedis</taxon>
        <taxon>Patellariales</taxon>
        <taxon>Patellariaceae</taxon>
        <taxon>Patellaria</taxon>
    </lineage>
</organism>
<keyword evidence="3" id="KW-0677">Repeat</keyword>
<proteinExistence type="inferred from homology"/>
<dbReference type="NCBIfam" id="TIGR01642">
    <property type="entry name" value="U2AF_lg"/>
    <property type="match status" value="1"/>
</dbReference>
<feature type="region of interest" description="Disordered" evidence="9">
    <location>
        <begin position="1"/>
        <end position="128"/>
    </location>
</feature>
<dbReference type="InterPro" id="IPR012677">
    <property type="entry name" value="Nucleotide-bd_a/b_plait_sf"/>
</dbReference>
<comment type="function">
    <text evidence="8">Necessary for the splicing of pre-mRNA.</text>
</comment>
<dbReference type="InterPro" id="IPR003954">
    <property type="entry name" value="RRM_euk-type"/>
</dbReference>
<evidence type="ECO:0000256" key="9">
    <source>
        <dbReference type="SAM" id="MobiDB-lite"/>
    </source>
</evidence>
<comment type="similarity">
    <text evidence="8">Belongs to the splicing factor SR family.</text>
</comment>
<dbReference type="GO" id="GO:0008380">
    <property type="term" value="P:RNA splicing"/>
    <property type="evidence" value="ECO:0007669"/>
    <property type="project" value="UniProtKB-KW"/>
</dbReference>
<evidence type="ECO:0000259" key="10">
    <source>
        <dbReference type="PROSITE" id="PS50102"/>
    </source>
</evidence>
<dbReference type="EMBL" id="MU006104">
    <property type="protein sequence ID" value="KAF2836231.1"/>
    <property type="molecule type" value="Genomic_DNA"/>
</dbReference>
<keyword evidence="12" id="KW-1185">Reference proteome</keyword>
<dbReference type="InterPro" id="IPR000504">
    <property type="entry name" value="RRM_dom"/>
</dbReference>
<accession>A0A9P4VKC6</accession>
<comment type="caution">
    <text evidence="11">The sequence shown here is derived from an EMBL/GenBank/DDBJ whole genome shotgun (WGS) entry which is preliminary data.</text>
</comment>
<evidence type="ECO:0000256" key="1">
    <source>
        <dbReference type="ARBA" id="ARBA00004123"/>
    </source>
</evidence>
<comment type="subcellular location">
    <subcellularLocation>
        <location evidence="1 8">Nucleus</location>
    </subcellularLocation>
</comment>
<evidence type="ECO:0000256" key="2">
    <source>
        <dbReference type="ARBA" id="ARBA00022664"/>
    </source>
</evidence>
<dbReference type="InterPro" id="IPR006529">
    <property type="entry name" value="U2AF_lg"/>
</dbReference>
<dbReference type="GO" id="GO:0003723">
    <property type="term" value="F:RNA binding"/>
    <property type="evidence" value="ECO:0007669"/>
    <property type="project" value="UniProtKB-UniRule"/>
</dbReference>
<feature type="domain" description="RRM" evidence="10">
    <location>
        <begin position="204"/>
        <end position="286"/>
    </location>
</feature>
<evidence type="ECO:0000256" key="8">
    <source>
        <dbReference type="RuleBase" id="RU364135"/>
    </source>
</evidence>
<dbReference type="Proteomes" id="UP000799429">
    <property type="component" value="Unassembled WGS sequence"/>
</dbReference>
<dbReference type="PANTHER" id="PTHR23139">
    <property type="entry name" value="RNA-BINDING PROTEIN"/>
    <property type="match status" value="1"/>
</dbReference>
<dbReference type="AlphaFoldDB" id="A0A9P4VKC6"/>
<evidence type="ECO:0000256" key="3">
    <source>
        <dbReference type="ARBA" id="ARBA00022737"/>
    </source>
</evidence>
<gene>
    <name evidence="11" type="ORF">M501DRAFT_987405</name>
</gene>
<keyword evidence="5 8" id="KW-0508">mRNA splicing</keyword>